<feature type="domain" description="Zn-dependent PLC" evidence="8">
    <location>
        <begin position="20"/>
        <end position="209"/>
    </location>
</feature>
<dbReference type="EMBL" id="RAWI01000190">
    <property type="protein sequence ID" value="RKI03006.1"/>
    <property type="molecule type" value="Genomic_DNA"/>
</dbReference>
<dbReference type="CDD" id="cd11009">
    <property type="entry name" value="Zn_dep_PLPC"/>
    <property type="match status" value="1"/>
</dbReference>
<organism evidence="9 10">
    <name type="scientific">Corallococcus praedator</name>
    <dbReference type="NCBI Taxonomy" id="2316724"/>
    <lineage>
        <taxon>Bacteria</taxon>
        <taxon>Pseudomonadati</taxon>
        <taxon>Myxococcota</taxon>
        <taxon>Myxococcia</taxon>
        <taxon>Myxococcales</taxon>
        <taxon>Cystobacterineae</taxon>
        <taxon>Myxococcaceae</taxon>
        <taxon>Corallococcus</taxon>
    </lineage>
</organism>
<dbReference type="Proteomes" id="UP000278907">
    <property type="component" value="Unassembled WGS sequence"/>
</dbReference>
<evidence type="ECO:0000256" key="4">
    <source>
        <dbReference type="ARBA" id="ARBA00022729"/>
    </source>
</evidence>
<proteinExistence type="predicted"/>
<evidence type="ECO:0000313" key="10">
    <source>
        <dbReference type="Proteomes" id="UP000278907"/>
    </source>
</evidence>
<dbReference type="RefSeq" id="WP_120585050.1">
    <property type="nucleotide sequence ID" value="NZ_RAWI01000190.1"/>
</dbReference>
<evidence type="ECO:0000259" key="8">
    <source>
        <dbReference type="PROSITE" id="PS51346"/>
    </source>
</evidence>
<keyword evidence="5" id="KW-0378">Hydrolase</keyword>
<name>A0ABX9QDQ5_9BACT</name>
<dbReference type="PROSITE" id="PS51346">
    <property type="entry name" value="PROKAR_ZN_DEPEND_PLPC_2"/>
    <property type="match status" value="1"/>
</dbReference>
<dbReference type="InterPro" id="IPR001531">
    <property type="entry name" value="Zn_PLipaseC"/>
</dbReference>
<dbReference type="Gene3D" id="1.10.575.10">
    <property type="entry name" value="P1 Nuclease"/>
    <property type="match status" value="1"/>
</dbReference>
<dbReference type="EC" id="3.1.4.3" evidence="1"/>
<keyword evidence="6" id="KW-0862">Zinc</keyword>
<keyword evidence="4" id="KW-0732">Signal</keyword>
<protein>
    <recommendedName>
        <fullName evidence="2">Phospholipase C</fullName>
        <ecNumber evidence="1">3.1.4.3</ecNumber>
    </recommendedName>
    <alternativeName>
        <fullName evidence="7">Phosphatidylcholine cholinephosphohydrolase</fullName>
    </alternativeName>
</protein>
<keyword evidence="3" id="KW-0479">Metal-binding</keyword>
<evidence type="ECO:0000256" key="2">
    <source>
        <dbReference type="ARBA" id="ARBA00018391"/>
    </source>
</evidence>
<dbReference type="InterPro" id="IPR008947">
    <property type="entry name" value="PLipase_C/P1_nuclease_dom_sf"/>
</dbReference>
<evidence type="ECO:0000313" key="9">
    <source>
        <dbReference type="EMBL" id="RKI03006.1"/>
    </source>
</evidence>
<dbReference type="InterPro" id="IPR029002">
    <property type="entry name" value="PLPC/GPLD1"/>
</dbReference>
<dbReference type="SUPFAM" id="SSF48537">
    <property type="entry name" value="Phospholipase C/P1 nuclease"/>
    <property type="match status" value="1"/>
</dbReference>
<evidence type="ECO:0000256" key="3">
    <source>
        <dbReference type="ARBA" id="ARBA00022723"/>
    </source>
</evidence>
<evidence type="ECO:0000256" key="1">
    <source>
        <dbReference type="ARBA" id="ARBA00012018"/>
    </source>
</evidence>
<comment type="caution">
    <text evidence="9">The sequence shown here is derived from an EMBL/GenBank/DDBJ whole genome shotgun (WGS) entry which is preliminary data.</text>
</comment>
<sequence>MSESQRDESASNTSHGCHHHLMWSEESVLDESSATHLWIFHRAIELLNDLGPSGAAPGVVADGKHIAQFLKFSVSPDRNNSKRPWTDNTIFHDAMVKGLYDCDWANPWMNTCTWQSHFYNPVTQQSYATGLLHSDTHAKSAPNFAVSAIETGQYGRLAVENPDLRTLLQFFYYLGVALHYFEDVTQPMHAHNFPNFISGTADVFHKEFEEAAQQYINKRPAALKVGPETLTSDNCFAFGGAPAQQAPEKGIEAWVIAAASRIGHPNFNLALTDNDKNDWALAPVLPFERGVDPLPPNIKRGYTIDDFYKDLPGQPTPAGYPTWQKACEPVFDRVIVGAVQACAGFLLAVFRDWFPMLMWKDTARTTPRSFDDFPNKAVFPQDVVAIGCQTVARYQADSFVALNIYTGKQDPFASIVPGSQGYYTSALGRYATAIASNPNYPPTEDALPPVYTTGRLLKGGAADITVIGSNGIPLDNQRVPQGSSIKVQGFPPITEAVTETNAVIPLGTREVPSSRSLSTTLPMLAPTTNHNCVALADSGSAFRFLSAGVYYVVIQVSTAQVSEREDPFTAQVALKNVTTGNIEIQESVATGKARVGVIQVSGMVTVTSAGEWYIVRVAQDSGESFVATPSAYNFVHVFKLQSDPVSELALSPLTARHYQSFIPSQTLRGFHQSPNGTFQVHLSPETPNRVLHINGTFSQITFLTAGRYFVHASLGTSYHRSTGSNQAAATLELTSMRKGVTETFLKKRVATANNDIIGYVHFSGFIDVTTDDVFILWLGIYPLGGAEFVGVGGDTRDRIDFFKLDDPNPLEVAPYDLTAMSSSTLLPYTNGIASGRGQWLRLPSVKDRCITTVKTDGGLAFQFNLPGKYWVVVSVGIPVTTGPLFMTDLTLYRQNGAPAPADMPILSTAICPTGNLGDRQSGYIQMEGMVVVEDVSKAYYLHFTQTSGETISVGGTVLDFIQVFAIDGQV</sequence>
<evidence type="ECO:0000256" key="5">
    <source>
        <dbReference type="ARBA" id="ARBA00022801"/>
    </source>
</evidence>
<evidence type="ECO:0000256" key="6">
    <source>
        <dbReference type="ARBA" id="ARBA00022833"/>
    </source>
</evidence>
<accession>A0ABX9QDQ5</accession>
<evidence type="ECO:0000256" key="7">
    <source>
        <dbReference type="ARBA" id="ARBA00031285"/>
    </source>
</evidence>
<reference evidence="9 10" key="1">
    <citation type="submission" date="2018-09" db="EMBL/GenBank/DDBJ databases">
        <authorList>
            <person name="Livingstone P.G."/>
            <person name="Whitworth D.E."/>
        </authorList>
    </citation>
    <scope>NUCLEOTIDE SEQUENCE [LARGE SCALE GENOMIC DNA]</scope>
    <source>
        <strain evidence="9 10">CA031B</strain>
    </source>
</reference>
<dbReference type="SMART" id="SM00770">
    <property type="entry name" value="Zn_dep_PLPC"/>
    <property type="match status" value="1"/>
</dbReference>
<gene>
    <name evidence="9" type="ORF">D7Y13_23255</name>
</gene>
<keyword evidence="10" id="KW-1185">Reference proteome</keyword>
<dbReference type="Pfam" id="PF00882">
    <property type="entry name" value="Zn_dep_PLPC"/>
    <property type="match status" value="1"/>
</dbReference>